<reference evidence="2 3" key="1">
    <citation type="submission" date="2023-03" db="EMBL/GenBank/DDBJ databases">
        <title>Genome insight into feeding habits of ladybird beetles.</title>
        <authorList>
            <person name="Li H.-S."/>
            <person name="Huang Y.-H."/>
            <person name="Pang H."/>
        </authorList>
    </citation>
    <scope>NUCLEOTIDE SEQUENCE [LARGE SCALE GENOMIC DNA]</scope>
    <source>
        <strain evidence="2">SYSU_2023b</strain>
        <tissue evidence="2">Whole body</tissue>
    </source>
</reference>
<name>A0AAW1V9U4_9CUCU</name>
<dbReference type="EMBL" id="JARQZJ010000124">
    <property type="protein sequence ID" value="KAK9889899.1"/>
    <property type="molecule type" value="Genomic_DNA"/>
</dbReference>
<evidence type="ECO:0000256" key="1">
    <source>
        <dbReference type="SAM" id="Phobius"/>
    </source>
</evidence>
<sequence>MLKEFPPLFRPPIRNTIQKTKRHTYLAGESWLQPSIENYIYDIPNYSLYRQDSSETIGHRGVCVYVCKKFCISSKSKFLIKIGLELTTYSSISITAIFLYFLAVSIALVLALQATFFANILLAFTHHETIFLSLVISTAQIYISAIGYSTSGMDSPQL</sequence>
<keyword evidence="3" id="KW-1185">Reference proteome</keyword>
<evidence type="ECO:0000313" key="3">
    <source>
        <dbReference type="Proteomes" id="UP001431783"/>
    </source>
</evidence>
<protein>
    <submittedName>
        <fullName evidence="2">Uncharacterized protein</fullName>
    </submittedName>
</protein>
<dbReference type="AlphaFoldDB" id="A0AAW1V9U4"/>
<dbReference type="Proteomes" id="UP001431783">
    <property type="component" value="Unassembled WGS sequence"/>
</dbReference>
<gene>
    <name evidence="2" type="ORF">WA026_008701</name>
</gene>
<feature type="transmembrane region" description="Helical" evidence="1">
    <location>
        <begin position="130"/>
        <end position="148"/>
    </location>
</feature>
<keyword evidence="1" id="KW-0472">Membrane</keyword>
<comment type="caution">
    <text evidence="2">The sequence shown here is derived from an EMBL/GenBank/DDBJ whole genome shotgun (WGS) entry which is preliminary data.</text>
</comment>
<proteinExistence type="predicted"/>
<keyword evidence="1" id="KW-1133">Transmembrane helix</keyword>
<keyword evidence="1" id="KW-0812">Transmembrane</keyword>
<evidence type="ECO:0000313" key="2">
    <source>
        <dbReference type="EMBL" id="KAK9889899.1"/>
    </source>
</evidence>
<accession>A0AAW1V9U4</accession>
<feature type="transmembrane region" description="Helical" evidence="1">
    <location>
        <begin position="97"/>
        <end position="124"/>
    </location>
</feature>
<organism evidence="2 3">
    <name type="scientific">Henosepilachna vigintioctopunctata</name>
    <dbReference type="NCBI Taxonomy" id="420089"/>
    <lineage>
        <taxon>Eukaryota</taxon>
        <taxon>Metazoa</taxon>
        <taxon>Ecdysozoa</taxon>
        <taxon>Arthropoda</taxon>
        <taxon>Hexapoda</taxon>
        <taxon>Insecta</taxon>
        <taxon>Pterygota</taxon>
        <taxon>Neoptera</taxon>
        <taxon>Endopterygota</taxon>
        <taxon>Coleoptera</taxon>
        <taxon>Polyphaga</taxon>
        <taxon>Cucujiformia</taxon>
        <taxon>Coccinelloidea</taxon>
        <taxon>Coccinellidae</taxon>
        <taxon>Epilachninae</taxon>
        <taxon>Epilachnini</taxon>
        <taxon>Henosepilachna</taxon>
    </lineage>
</organism>